<evidence type="ECO:0000313" key="1">
    <source>
        <dbReference type="EMBL" id="GMR51989.1"/>
    </source>
</evidence>
<feature type="non-terminal residue" evidence="1">
    <location>
        <position position="1"/>
    </location>
</feature>
<proteinExistence type="predicted"/>
<sequence length="187" mass="19786">QMQPQCQCSTFDPCWNNIAGTITQCADRCQNHFTSLGASYPAARQCIMAKLPQLRGALTCARQRFGNVCAHTPGAQVPHRYSETVQLAAFREVTGMLQRSGIAGEAGPLVQVARKAVGCILKCIQTQGCTSHCGLALPPDNALISGFKSCAMSSGFLSTGPFREMCGCLSNAGVKSLAPICSKIVIT</sequence>
<comment type="caution">
    <text evidence="1">The sequence shown here is derived from an EMBL/GenBank/DDBJ whole genome shotgun (WGS) entry which is preliminary data.</text>
</comment>
<dbReference type="AlphaFoldDB" id="A0AAN5I5A0"/>
<reference evidence="2" key="1">
    <citation type="submission" date="2022-10" db="EMBL/GenBank/DDBJ databases">
        <title>Genome assembly of Pristionchus species.</title>
        <authorList>
            <person name="Yoshida K."/>
            <person name="Sommer R.J."/>
        </authorList>
    </citation>
    <scope>NUCLEOTIDE SEQUENCE [LARGE SCALE GENOMIC DNA]</scope>
    <source>
        <strain evidence="2">RS5460</strain>
    </source>
</reference>
<name>A0AAN5I5A0_9BILA</name>
<dbReference type="EMBL" id="BTRK01000005">
    <property type="protein sequence ID" value="GMR51989.1"/>
    <property type="molecule type" value="Genomic_DNA"/>
</dbReference>
<accession>A0AAN5I5A0</accession>
<evidence type="ECO:0000313" key="2">
    <source>
        <dbReference type="Proteomes" id="UP001328107"/>
    </source>
</evidence>
<keyword evidence="2" id="KW-1185">Reference proteome</keyword>
<dbReference type="PANTHER" id="PTHR34401">
    <property type="entry name" value="PROTEIN CBG12388-RELATED"/>
    <property type="match status" value="1"/>
</dbReference>
<organism evidence="1 2">
    <name type="scientific">Pristionchus mayeri</name>
    <dbReference type="NCBI Taxonomy" id="1317129"/>
    <lineage>
        <taxon>Eukaryota</taxon>
        <taxon>Metazoa</taxon>
        <taxon>Ecdysozoa</taxon>
        <taxon>Nematoda</taxon>
        <taxon>Chromadorea</taxon>
        <taxon>Rhabditida</taxon>
        <taxon>Rhabditina</taxon>
        <taxon>Diplogasteromorpha</taxon>
        <taxon>Diplogasteroidea</taxon>
        <taxon>Neodiplogasteridae</taxon>
        <taxon>Pristionchus</taxon>
    </lineage>
</organism>
<dbReference type="Proteomes" id="UP001328107">
    <property type="component" value="Unassembled WGS sequence"/>
</dbReference>
<protein>
    <submittedName>
        <fullName evidence="1">Uncharacterized protein</fullName>
    </submittedName>
</protein>
<gene>
    <name evidence="1" type="ORF">PMAYCL1PPCAC_22184</name>
</gene>
<dbReference type="PANTHER" id="PTHR34401:SF3">
    <property type="entry name" value="DB DOMAIN-CONTAINING PROTEIN"/>
    <property type="match status" value="1"/>
</dbReference>